<reference evidence="1 2" key="1">
    <citation type="submission" date="2018-11" db="EMBL/GenBank/DDBJ databases">
        <title>Arenibacter aquaticus sp.nov., a marine bacterium isolated from surface seawater in the South China Sea.</title>
        <authorList>
            <person name="Guo J."/>
            <person name="Sun J."/>
        </authorList>
    </citation>
    <scope>NUCLEOTIDE SEQUENCE [LARGE SCALE GENOMIC DNA]</scope>
    <source>
        <strain evidence="1 2">GUO666</strain>
    </source>
</reference>
<gene>
    <name evidence="1" type="ORF">EHW67_15520</name>
</gene>
<organism evidence="1 2">
    <name type="scientific">Arenibacter aquaticus</name>
    <dbReference type="NCBI Taxonomy" id="2489054"/>
    <lineage>
        <taxon>Bacteria</taxon>
        <taxon>Pseudomonadati</taxon>
        <taxon>Bacteroidota</taxon>
        <taxon>Flavobacteriia</taxon>
        <taxon>Flavobacteriales</taxon>
        <taxon>Flavobacteriaceae</taxon>
        <taxon>Arenibacter</taxon>
    </lineage>
</organism>
<dbReference type="InterPro" id="IPR015943">
    <property type="entry name" value="WD40/YVTN_repeat-like_dom_sf"/>
</dbReference>
<evidence type="ECO:0000313" key="2">
    <source>
        <dbReference type="Proteomes" id="UP000267585"/>
    </source>
</evidence>
<dbReference type="EMBL" id="RQPJ01000019">
    <property type="protein sequence ID" value="RTE52480.1"/>
    <property type="molecule type" value="Genomic_DNA"/>
</dbReference>
<dbReference type="AlphaFoldDB" id="A0A430K036"/>
<dbReference type="Proteomes" id="UP000267585">
    <property type="component" value="Unassembled WGS sequence"/>
</dbReference>
<comment type="caution">
    <text evidence="1">The sequence shown here is derived from an EMBL/GenBank/DDBJ whole genome shotgun (WGS) entry which is preliminary data.</text>
</comment>
<evidence type="ECO:0000313" key="1">
    <source>
        <dbReference type="EMBL" id="RTE52480.1"/>
    </source>
</evidence>
<name>A0A430K036_9FLAO</name>
<dbReference type="PROSITE" id="PS51257">
    <property type="entry name" value="PROKAR_LIPOPROTEIN"/>
    <property type="match status" value="1"/>
</dbReference>
<dbReference type="RefSeq" id="WP_126163304.1">
    <property type="nucleotide sequence ID" value="NZ_RQPJ01000019.1"/>
</dbReference>
<dbReference type="OrthoDB" id="610763at2"/>
<accession>A0A430K036</accession>
<sequence length="746" mass="86358">MKNYFHHFLGAVLLLSFSCSEAPKTETKTASLPVYKDVPYLQDYSIKYNKQQDDLLLYQAFMDRNQTIQLSGSDGVMRTHDGQFLYPGTLLKDKTYRPIADRNISAMTVYKDQFVYLDDKAVLSNAWAGTLYLKHQLPKANTFAAGNDFGFLVSDGQSLQYLHKKKPTWTGSLNNDVVKSIRFDNKNNSYWVLGENSISSFSPGNQTLKTVFQGNNFTSFALFDNKLILTTLDGYLEVDPASGEQIGNKVTKLPWTEITYVEVIDNRLWFGSTKGAFKLKKDGKFDYYYGQRWLPGNNVKHISKGTDGSILILTDKGLGRIIFEEMTLHDKAQYYEKQVRNRHIRLGFNATLVDMENGNFDTGRLSDSDNDGLWTTMYLAGQVFRYTVTQSEEALQNCRESMDAMERLFSINPVPGFPSRSFERSGYIEQLHDPERWQHTDDEEWDWKSTTSSDEAIGHIFAYGVMAELMNNDLKDRAITLIDTLMSHIVRNDMYMVDFDGKPTTWGRWNPEYVNARPKMVGDRKINASNIIGMLQTAYHFTGKEKYKEKAFDLMENHGYLDNLMWPMKDVAMAPEDADDWSKMLSESWNHSDDEMYFVGYWGLYKYAFNDTLKTKFKEAIIDHWEIERPEKEGAWNIMTALTGTQEFDLEEAAWYLREHPMDMVSWNIMNSHRKDITFIEPNFREQTISEVLPPDERPVQRHNANMFRLDRVSSKDGSEEYSAGDIWLLPYWMGRYLGVISEPQS</sequence>
<dbReference type="SUPFAM" id="SSF63829">
    <property type="entry name" value="Calcium-dependent phosphotriesterase"/>
    <property type="match status" value="1"/>
</dbReference>
<proteinExistence type="predicted"/>
<protein>
    <submittedName>
        <fullName evidence="1">Uncharacterized protein</fullName>
    </submittedName>
</protein>
<keyword evidence="2" id="KW-1185">Reference proteome</keyword>
<dbReference type="Gene3D" id="2.130.10.10">
    <property type="entry name" value="YVTN repeat-like/Quinoprotein amine dehydrogenase"/>
    <property type="match status" value="1"/>
</dbReference>